<evidence type="ECO:0008006" key="5">
    <source>
        <dbReference type="Google" id="ProtNLM"/>
    </source>
</evidence>
<keyword evidence="2" id="KW-0472">Membrane</keyword>
<sequence length="218" mass="26353">MNNVLFLYLSLFSYFCVASLCYQMIYVNFFDENKKNDLENISCYWQYFCHGNFHFCQYGCSLKKKLKKGYNLLNINSYTFSANSLQENCFINIECDDYDIYFDSEDPSYIFFFSNTYFRITSDSTLYVNLYKGNQNKRNGPNKQTGKTQSSVKKDDYHKWNTKKKKKYTNVKIINKLKNFVSQRFKKELIKLLIFFIIIYLIFLLLFIYTYLQRKQCE</sequence>
<keyword evidence="2" id="KW-1133">Transmembrane helix</keyword>
<accession>V7PAZ4</accession>
<feature type="transmembrane region" description="Helical" evidence="2">
    <location>
        <begin position="192"/>
        <end position="212"/>
    </location>
</feature>
<feature type="transmembrane region" description="Helical" evidence="2">
    <location>
        <begin position="6"/>
        <end position="27"/>
    </location>
</feature>
<dbReference type="Proteomes" id="UP000018538">
    <property type="component" value="Unassembled WGS sequence"/>
</dbReference>
<reference evidence="3 4" key="1">
    <citation type="submission" date="2013-11" db="EMBL/GenBank/DDBJ databases">
        <title>The Genome Sequence of Plasmodium yoelii 17X.</title>
        <authorList>
            <consortium name="The Broad Institute Genomics Platform"/>
            <consortium name="The Broad Institute Genome Sequencing Center for Infectious Disease"/>
            <person name="Neafsey D."/>
            <person name="Adams J."/>
            <person name="Walker B."/>
            <person name="Young S.K."/>
            <person name="Zeng Q."/>
            <person name="Gargeya S."/>
            <person name="Fitzgerald M."/>
            <person name="Haas B."/>
            <person name="Abouelleil A."/>
            <person name="Alvarado L."/>
            <person name="Chapman S.B."/>
            <person name="Gainer-Dewar J."/>
            <person name="Goldberg J."/>
            <person name="Griggs A."/>
            <person name="Gujja S."/>
            <person name="Hansen M."/>
            <person name="Howarth C."/>
            <person name="Imamovic A."/>
            <person name="Ireland A."/>
            <person name="Larimer J."/>
            <person name="McCowan C."/>
            <person name="Murphy C."/>
            <person name="Pearson M."/>
            <person name="Poon T.W."/>
            <person name="Priest M."/>
            <person name="Roberts A."/>
            <person name="Saif S."/>
            <person name="Shea T."/>
            <person name="Sykes S."/>
            <person name="Wortman J."/>
            <person name="Nusbaum C."/>
            <person name="Birren B."/>
        </authorList>
    </citation>
    <scope>NUCLEOTIDE SEQUENCE [LARGE SCALE GENOMIC DNA]</scope>
    <source>
        <strain evidence="3 4">17X</strain>
    </source>
</reference>
<evidence type="ECO:0000256" key="1">
    <source>
        <dbReference type="SAM" id="MobiDB-lite"/>
    </source>
</evidence>
<gene>
    <name evidence="3" type="ORF">YYC_05115</name>
</gene>
<name>V7PAZ4_PLAYE</name>
<keyword evidence="2" id="KW-0812">Transmembrane</keyword>
<evidence type="ECO:0000313" key="4">
    <source>
        <dbReference type="Proteomes" id="UP000018538"/>
    </source>
</evidence>
<proteinExistence type="predicted"/>
<dbReference type="OrthoDB" id="372103at2759"/>
<protein>
    <recommendedName>
        <fullName evidence="5">Transmembrane protein</fullName>
    </recommendedName>
</protein>
<evidence type="ECO:0000256" key="2">
    <source>
        <dbReference type="SAM" id="Phobius"/>
    </source>
</evidence>
<keyword evidence="4" id="KW-1185">Reference proteome</keyword>
<feature type="region of interest" description="Disordered" evidence="1">
    <location>
        <begin position="135"/>
        <end position="156"/>
    </location>
</feature>
<feature type="compositionally biased region" description="Polar residues" evidence="1">
    <location>
        <begin position="135"/>
        <end position="151"/>
    </location>
</feature>
<organism evidence="3 4">
    <name type="scientific">Plasmodium yoelii 17X</name>
    <dbReference type="NCBI Taxonomy" id="1323249"/>
    <lineage>
        <taxon>Eukaryota</taxon>
        <taxon>Sar</taxon>
        <taxon>Alveolata</taxon>
        <taxon>Apicomplexa</taxon>
        <taxon>Aconoidasida</taxon>
        <taxon>Haemosporida</taxon>
        <taxon>Plasmodiidae</taxon>
        <taxon>Plasmodium</taxon>
        <taxon>Plasmodium (Vinckeia)</taxon>
    </lineage>
</organism>
<dbReference type="AlphaFoldDB" id="V7PAZ4"/>
<evidence type="ECO:0000313" key="3">
    <source>
        <dbReference type="EMBL" id="ETB56726.1"/>
    </source>
</evidence>
<dbReference type="EMBL" id="KI635811">
    <property type="protein sequence ID" value="ETB56726.1"/>
    <property type="molecule type" value="Genomic_DNA"/>
</dbReference>